<keyword evidence="5" id="KW-0762">Sugar transport</keyword>
<feature type="transmembrane region" description="Helical" evidence="12">
    <location>
        <begin position="253"/>
        <end position="271"/>
    </location>
</feature>
<protein>
    <recommendedName>
        <fullName evidence="10">Xylose transport system permease protein XylH</fullName>
    </recommendedName>
</protein>
<keyword evidence="3" id="KW-1003">Cell membrane</keyword>
<feature type="region of interest" description="Disordered" evidence="11">
    <location>
        <begin position="1"/>
        <end position="23"/>
    </location>
</feature>
<feature type="transmembrane region" description="Helical" evidence="12">
    <location>
        <begin position="71"/>
        <end position="90"/>
    </location>
</feature>
<name>A0ABU4HJL4_9ACTN</name>
<reference evidence="14" key="1">
    <citation type="submission" date="2023-07" db="EMBL/GenBank/DDBJ databases">
        <title>Conexibacter stalactiti sp. nov., isolated from stalactites in a lava cave and emended description of the genus Conexibacter.</title>
        <authorList>
            <person name="Lee S.D."/>
        </authorList>
    </citation>
    <scope>NUCLEOTIDE SEQUENCE [LARGE SCALE GENOMIC DNA]</scope>
    <source>
        <strain evidence="14">KCTC 39840</strain>
    </source>
</reference>
<evidence type="ECO:0000256" key="7">
    <source>
        <dbReference type="ARBA" id="ARBA00022989"/>
    </source>
</evidence>
<evidence type="ECO:0000256" key="9">
    <source>
        <dbReference type="ARBA" id="ARBA00035611"/>
    </source>
</evidence>
<comment type="function">
    <text evidence="9">Part of the binding-protein-dependent transport system for D-xylose. Probably responsible for the translocation of the substrate across the membrane.</text>
</comment>
<keyword evidence="6 12" id="KW-0812">Transmembrane</keyword>
<reference evidence="13 14" key="2">
    <citation type="submission" date="2023-10" db="EMBL/GenBank/DDBJ databases">
        <authorList>
            <person name="Han X.F."/>
        </authorList>
    </citation>
    <scope>NUCLEOTIDE SEQUENCE [LARGE SCALE GENOMIC DNA]</scope>
    <source>
        <strain evidence="13 14">KCTC 39840</strain>
    </source>
</reference>
<evidence type="ECO:0000313" key="13">
    <source>
        <dbReference type="EMBL" id="MDW5593503.1"/>
    </source>
</evidence>
<evidence type="ECO:0000256" key="3">
    <source>
        <dbReference type="ARBA" id="ARBA00022475"/>
    </source>
</evidence>
<feature type="transmembrane region" description="Helical" evidence="12">
    <location>
        <begin position="121"/>
        <end position="147"/>
    </location>
</feature>
<feature type="transmembrane region" description="Helical" evidence="12">
    <location>
        <begin position="224"/>
        <end position="247"/>
    </location>
</feature>
<keyword evidence="8 12" id="KW-0472">Membrane</keyword>
<comment type="subcellular location">
    <subcellularLocation>
        <location evidence="1">Cell membrane</location>
        <topology evidence="1">Multi-pass membrane protein</topology>
    </subcellularLocation>
</comment>
<evidence type="ECO:0000256" key="12">
    <source>
        <dbReference type="SAM" id="Phobius"/>
    </source>
</evidence>
<sequence>MSATATPDTAPTPPSGPGSPSSGNGSRFGFLQRFAQGEMGSIQVLLALVVIWTVFTIANDRFLTSGNLVNLALQIAGIGMISVGIVLVLLLGEIDLSVGIVSGLCSAIMAVLNVQHGWNPYLAIIAGIAAGAAIGIFQGTIVTAFGIPSFVVTLAGLIGWQGVQLWVLGDTGTVNITDPVIVGLAGTFYRGTTAWILGAIVVGLFALACLNARRRRLKADVPAASPALVAARVIGLAIIVFGVIYVLDQDRGVPLAILILVGACVLFDYIVRRTRFGRYVLALGGNEEAARRAGIRIKQIRVMVFMIAGIMAACGGILLASRLLAVNQGSGGSDLLLLAIAGPVIAGTSLFGGRGTVWSALLGALVIGSISNGMDLLAFPSSTKNIVTGAVLLAAVIVDAVARQRRRAAGRV</sequence>
<feature type="transmembrane region" description="Helical" evidence="12">
    <location>
        <begin position="194"/>
        <end position="212"/>
    </location>
</feature>
<keyword evidence="4" id="KW-0997">Cell inner membrane</keyword>
<feature type="transmembrane region" description="Helical" evidence="12">
    <location>
        <begin position="302"/>
        <end position="323"/>
    </location>
</feature>
<organism evidence="13 14">
    <name type="scientific">Conexibacter stalactiti</name>
    <dbReference type="NCBI Taxonomy" id="1940611"/>
    <lineage>
        <taxon>Bacteria</taxon>
        <taxon>Bacillati</taxon>
        <taxon>Actinomycetota</taxon>
        <taxon>Thermoleophilia</taxon>
        <taxon>Solirubrobacterales</taxon>
        <taxon>Conexibacteraceae</taxon>
        <taxon>Conexibacter</taxon>
    </lineage>
</organism>
<evidence type="ECO:0000256" key="1">
    <source>
        <dbReference type="ARBA" id="ARBA00004651"/>
    </source>
</evidence>
<dbReference type="Pfam" id="PF02653">
    <property type="entry name" value="BPD_transp_2"/>
    <property type="match status" value="1"/>
</dbReference>
<accession>A0ABU4HJL4</accession>
<feature type="transmembrane region" description="Helical" evidence="12">
    <location>
        <begin position="335"/>
        <end position="353"/>
    </location>
</feature>
<dbReference type="PANTHER" id="PTHR32196:SF32">
    <property type="entry name" value="XYLOSE TRANSPORT SYSTEM PERMEASE PROTEIN XYLH"/>
    <property type="match status" value="1"/>
</dbReference>
<dbReference type="PANTHER" id="PTHR32196">
    <property type="entry name" value="ABC TRANSPORTER PERMEASE PROTEIN YPHD-RELATED-RELATED"/>
    <property type="match status" value="1"/>
</dbReference>
<dbReference type="RefSeq" id="WP_318595764.1">
    <property type="nucleotide sequence ID" value="NZ_JAWSTH010000006.1"/>
</dbReference>
<dbReference type="CDD" id="cd06579">
    <property type="entry name" value="TM_PBP1_transp_AraH_like"/>
    <property type="match status" value="1"/>
</dbReference>
<dbReference type="InterPro" id="IPR001851">
    <property type="entry name" value="ABC_transp_permease"/>
</dbReference>
<comment type="caution">
    <text evidence="13">The sequence shown here is derived from an EMBL/GenBank/DDBJ whole genome shotgun (WGS) entry which is preliminary data.</text>
</comment>
<evidence type="ECO:0000256" key="11">
    <source>
        <dbReference type="SAM" id="MobiDB-lite"/>
    </source>
</evidence>
<evidence type="ECO:0000256" key="10">
    <source>
        <dbReference type="ARBA" id="ARBA00035686"/>
    </source>
</evidence>
<feature type="transmembrane region" description="Helical" evidence="12">
    <location>
        <begin position="96"/>
        <end position="114"/>
    </location>
</feature>
<proteinExistence type="predicted"/>
<evidence type="ECO:0000313" key="14">
    <source>
        <dbReference type="Proteomes" id="UP001284601"/>
    </source>
</evidence>
<keyword evidence="7 12" id="KW-1133">Transmembrane helix</keyword>
<evidence type="ECO:0000256" key="5">
    <source>
        <dbReference type="ARBA" id="ARBA00022597"/>
    </source>
</evidence>
<feature type="transmembrane region" description="Helical" evidence="12">
    <location>
        <begin position="40"/>
        <end position="59"/>
    </location>
</feature>
<gene>
    <name evidence="13" type="ORF">R7226_04090</name>
</gene>
<feature type="transmembrane region" description="Helical" evidence="12">
    <location>
        <begin position="360"/>
        <end position="379"/>
    </location>
</feature>
<feature type="transmembrane region" description="Helical" evidence="12">
    <location>
        <begin position="385"/>
        <end position="402"/>
    </location>
</feature>
<dbReference type="Proteomes" id="UP001284601">
    <property type="component" value="Unassembled WGS sequence"/>
</dbReference>
<evidence type="ECO:0000256" key="4">
    <source>
        <dbReference type="ARBA" id="ARBA00022519"/>
    </source>
</evidence>
<evidence type="ECO:0000256" key="6">
    <source>
        <dbReference type="ARBA" id="ARBA00022692"/>
    </source>
</evidence>
<keyword evidence="2" id="KW-0813">Transport</keyword>
<evidence type="ECO:0000256" key="8">
    <source>
        <dbReference type="ARBA" id="ARBA00023136"/>
    </source>
</evidence>
<keyword evidence="14" id="KW-1185">Reference proteome</keyword>
<evidence type="ECO:0000256" key="2">
    <source>
        <dbReference type="ARBA" id="ARBA00022448"/>
    </source>
</evidence>
<dbReference type="EMBL" id="JAWSTH010000006">
    <property type="protein sequence ID" value="MDW5593503.1"/>
    <property type="molecule type" value="Genomic_DNA"/>
</dbReference>